<dbReference type="InterPro" id="IPR000914">
    <property type="entry name" value="SBP_5_dom"/>
</dbReference>
<dbReference type="InterPro" id="IPR030678">
    <property type="entry name" value="Peptide/Ni-bd"/>
</dbReference>
<evidence type="ECO:0000256" key="3">
    <source>
        <dbReference type="ARBA" id="ARBA00022729"/>
    </source>
</evidence>
<evidence type="ECO:0000256" key="1">
    <source>
        <dbReference type="ARBA" id="ARBA00004418"/>
    </source>
</evidence>
<dbReference type="AlphaFoldDB" id="A0A918XVK2"/>
<dbReference type="GO" id="GO:0015833">
    <property type="term" value="P:peptide transport"/>
    <property type="evidence" value="ECO:0007669"/>
    <property type="project" value="TreeGrafter"/>
</dbReference>
<comment type="caution">
    <text evidence="6">The sequence shown here is derived from an EMBL/GenBank/DDBJ whole genome shotgun (WGS) entry which is preliminary data.</text>
</comment>
<keyword evidence="3 4" id="KW-0732">Signal</keyword>
<evidence type="ECO:0000259" key="5">
    <source>
        <dbReference type="Pfam" id="PF00496"/>
    </source>
</evidence>
<dbReference type="GO" id="GO:1904680">
    <property type="term" value="F:peptide transmembrane transporter activity"/>
    <property type="evidence" value="ECO:0007669"/>
    <property type="project" value="TreeGrafter"/>
</dbReference>
<comment type="similarity">
    <text evidence="2">Belongs to the bacterial solute-binding protein 5 family.</text>
</comment>
<sequence>MPTARLRAAAVLLLGFALGLPAAVPAAAAEYSAPPSHGIAMHGDLKYAPDFTHFEYVEPNAPKGGTLVSEATGSFDSFNPFILRGQPASGVALIYDTLTEQAQDEPFSEYGALAESIEMPADRSWVAFNLRPEARWHDGRPVTAGDVVWTFDTLVEKGAPFYRAYYGDVVEVKATSEHRVLFVFKGPGNRELPLILGQLAVLPKHWWQGKDFANPPFEPPLGSGPYRVKGYEAGRTVTYERVADYWGKDVPAMRGRWNADTIRYEYFRDRDIATEAFKAGAFDLRAENSSKRWATAYSFPGLDAGMAIKEEVPHQNVAGMQGFVFNTRRPVFRDRTVREAIGYAFDFEWTNKALMYGAYTRTDSYFDNSELGSSGLPTGAELALLEPFRDRLPPEVFTTEFTVPKTDGSGNPRQNLRTALKLLREAGWAVKNGVLTNAEGQALSFEILLVSPDMERIVLPFAANLEKLGIKASVRTVDPAQFQNRVRDFDFDMIVGSFGQSQSPGNEQRDYWSSAMADLKGSRNVIGVRDPVVDALVEKVIQAPDREALVAATRALDRVLLWGFYVVPHFHSETYRLVYWNKFGKPAVAPKYGLGYPDTWWIDPAKAAAVEAWRRGRS</sequence>
<reference evidence="6" key="1">
    <citation type="journal article" date="2014" name="Int. J. Syst. Evol. Microbiol.">
        <title>Complete genome sequence of Corynebacterium casei LMG S-19264T (=DSM 44701T), isolated from a smear-ripened cheese.</title>
        <authorList>
            <consortium name="US DOE Joint Genome Institute (JGI-PGF)"/>
            <person name="Walter F."/>
            <person name="Albersmeier A."/>
            <person name="Kalinowski J."/>
            <person name="Ruckert C."/>
        </authorList>
    </citation>
    <scope>NUCLEOTIDE SEQUENCE</scope>
    <source>
        <strain evidence="6">KCTC 42651</strain>
    </source>
</reference>
<dbReference type="GO" id="GO:0043190">
    <property type="term" value="C:ATP-binding cassette (ABC) transporter complex"/>
    <property type="evidence" value="ECO:0007669"/>
    <property type="project" value="InterPro"/>
</dbReference>
<feature type="chain" id="PRO_5037127448" evidence="4">
    <location>
        <begin position="29"/>
        <end position="618"/>
    </location>
</feature>
<feature type="domain" description="Solute-binding protein family 5" evidence="5">
    <location>
        <begin position="111"/>
        <end position="514"/>
    </location>
</feature>
<comment type="subcellular location">
    <subcellularLocation>
        <location evidence="1">Periplasm</location>
    </subcellularLocation>
</comment>
<dbReference type="Gene3D" id="3.40.190.10">
    <property type="entry name" value="Periplasmic binding protein-like II"/>
    <property type="match status" value="1"/>
</dbReference>
<evidence type="ECO:0000256" key="2">
    <source>
        <dbReference type="ARBA" id="ARBA00005695"/>
    </source>
</evidence>
<dbReference type="Gene3D" id="3.10.105.10">
    <property type="entry name" value="Dipeptide-binding Protein, Domain 3"/>
    <property type="match status" value="1"/>
</dbReference>
<protein>
    <submittedName>
        <fullName evidence="6">ABC transporter</fullName>
    </submittedName>
</protein>
<feature type="signal peptide" evidence="4">
    <location>
        <begin position="1"/>
        <end position="28"/>
    </location>
</feature>
<dbReference type="GO" id="GO:0030288">
    <property type="term" value="C:outer membrane-bounded periplasmic space"/>
    <property type="evidence" value="ECO:0007669"/>
    <property type="project" value="TreeGrafter"/>
</dbReference>
<dbReference type="FunFam" id="3.10.105.10:FF:000005">
    <property type="entry name" value="ABC transporter substrate-binding protein"/>
    <property type="match status" value="1"/>
</dbReference>
<evidence type="ECO:0000313" key="6">
    <source>
        <dbReference type="EMBL" id="GHD56900.1"/>
    </source>
</evidence>
<keyword evidence="7" id="KW-1185">Reference proteome</keyword>
<name>A0A918XVK2_9PROT</name>
<dbReference type="CDD" id="cd08497">
    <property type="entry name" value="MbnE-like"/>
    <property type="match status" value="1"/>
</dbReference>
<evidence type="ECO:0000256" key="4">
    <source>
        <dbReference type="SAM" id="SignalP"/>
    </source>
</evidence>
<dbReference type="PIRSF" id="PIRSF002741">
    <property type="entry name" value="MppA"/>
    <property type="match status" value="1"/>
</dbReference>
<reference evidence="6" key="2">
    <citation type="submission" date="2020-09" db="EMBL/GenBank/DDBJ databases">
        <authorList>
            <person name="Sun Q."/>
            <person name="Kim S."/>
        </authorList>
    </citation>
    <scope>NUCLEOTIDE SEQUENCE</scope>
    <source>
        <strain evidence="6">KCTC 42651</strain>
    </source>
</reference>
<dbReference type="EMBL" id="BMZS01000009">
    <property type="protein sequence ID" value="GHD56900.1"/>
    <property type="molecule type" value="Genomic_DNA"/>
</dbReference>
<dbReference type="Proteomes" id="UP000630353">
    <property type="component" value="Unassembled WGS sequence"/>
</dbReference>
<dbReference type="PANTHER" id="PTHR30290">
    <property type="entry name" value="PERIPLASMIC BINDING COMPONENT OF ABC TRANSPORTER"/>
    <property type="match status" value="1"/>
</dbReference>
<dbReference type="GO" id="GO:0042884">
    <property type="term" value="P:microcin transport"/>
    <property type="evidence" value="ECO:0007669"/>
    <property type="project" value="TreeGrafter"/>
</dbReference>
<organism evidence="6 7">
    <name type="scientific">Thalassobaculum fulvum</name>
    <dbReference type="NCBI Taxonomy" id="1633335"/>
    <lineage>
        <taxon>Bacteria</taxon>
        <taxon>Pseudomonadati</taxon>
        <taxon>Pseudomonadota</taxon>
        <taxon>Alphaproteobacteria</taxon>
        <taxon>Rhodospirillales</taxon>
        <taxon>Thalassobaculaceae</taxon>
        <taxon>Thalassobaculum</taxon>
    </lineage>
</organism>
<accession>A0A918XVK2</accession>
<dbReference type="RefSeq" id="WP_189992488.1">
    <property type="nucleotide sequence ID" value="NZ_BMZS01000009.1"/>
</dbReference>
<dbReference type="Pfam" id="PF00496">
    <property type="entry name" value="SBP_bac_5"/>
    <property type="match status" value="1"/>
</dbReference>
<proteinExistence type="inferred from homology"/>
<dbReference type="PANTHER" id="PTHR30290:SF64">
    <property type="entry name" value="ABC TRANSPORTER PERIPLASMIC BINDING PROTEIN"/>
    <property type="match status" value="1"/>
</dbReference>
<dbReference type="InterPro" id="IPR039424">
    <property type="entry name" value="SBP_5"/>
</dbReference>
<evidence type="ECO:0000313" key="7">
    <source>
        <dbReference type="Proteomes" id="UP000630353"/>
    </source>
</evidence>
<gene>
    <name evidence="6" type="ORF">GCM10017083_37590</name>
</gene>
<dbReference type="SUPFAM" id="SSF53850">
    <property type="entry name" value="Periplasmic binding protein-like II"/>
    <property type="match status" value="1"/>
</dbReference>